<keyword evidence="6" id="KW-1185">Reference proteome</keyword>
<accession>A0A2I1PBF4</accession>
<dbReference type="InterPro" id="IPR003439">
    <property type="entry name" value="ABC_transporter-like_ATP-bd"/>
</dbReference>
<evidence type="ECO:0000313" key="5">
    <source>
        <dbReference type="EMBL" id="PKZ41958.1"/>
    </source>
</evidence>
<keyword evidence="2" id="KW-0547">Nucleotide-binding</keyword>
<reference evidence="5 6" key="1">
    <citation type="submission" date="2017-12" db="EMBL/GenBank/DDBJ databases">
        <title>Phylogenetic diversity of female urinary microbiome.</title>
        <authorList>
            <person name="Thomas-White K."/>
            <person name="Wolfe A.J."/>
        </authorList>
    </citation>
    <scope>NUCLEOTIDE SEQUENCE [LARGE SCALE GENOMIC DNA]</scope>
    <source>
        <strain evidence="5 6">UMB1298</strain>
    </source>
</reference>
<dbReference type="InterPro" id="IPR003593">
    <property type="entry name" value="AAA+_ATPase"/>
</dbReference>
<dbReference type="Gene3D" id="3.40.50.300">
    <property type="entry name" value="P-loop containing nucleotide triphosphate hydrolases"/>
    <property type="match status" value="1"/>
</dbReference>
<proteinExistence type="predicted"/>
<evidence type="ECO:0000256" key="1">
    <source>
        <dbReference type="ARBA" id="ARBA00022448"/>
    </source>
</evidence>
<keyword evidence="1" id="KW-0813">Transport</keyword>
<feature type="domain" description="ABC transporter" evidence="4">
    <location>
        <begin position="2"/>
        <end position="219"/>
    </location>
</feature>
<sequence>MIDVERLEKSFVSPGETVRVLDGVTFSVESGECVALTGASGSGKSTLLNILAGLEQADAGSARVAGVDVVAASEADRARMRLEKVGLVFQDHNLVPDFTVLENVEVVLRARGMDGRAARRAALDALDRVSVADLAGRVPARISGGQAQRVGIARAIAGGKQVVLADEPTGSLDSRTTESVFELLADLARDGAAVVVCTHDLSVHDHVSREYHLVDGSFR</sequence>
<dbReference type="Pfam" id="PF00005">
    <property type="entry name" value="ABC_tran"/>
    <property type="match status" value="1"/>
</dbReference>
<evidence type="ECO:0000259" key="4">
    <source>
        <dbReference type="PROSITE" id="PS50893"/>
    </source>
</evidence>
<dbReference type="GO" id="GO:0005524">
    <property type="term" value="F:ATP binding"/>
    <property type="evidence" value="ECO:0007669"/>
    <property type="project" value="UniProtKB-KW"/>
</dbReference>
<dbReference type="InterPro" id="IPR015854">
    <property type="entry name" value="ABC_transpr_LolD-like"/>
</dbReference>
<dbReference type="AlphaFoldDB" id="A0A2I1PBF4"/>
<organism evidence="5 6">
    <name type="scientific">Kytococcus schroeteri</name>
    <dbReference type="NCBI Taxonomy" id="138300"/>
    <lineage>
        <taxon>Bacteria</taxon>
        <taxon>Bacillati</taxon>
        <taxon>Actinomycetota</taxon>
        <taxon>Actinomycetes</taxon>
        <taxon>Micrococcales</taxon>
        <taxon>Kytococcaceae</taxon>
        <taxon>Kytococcus</taxon>
    </lineage>
</organism>
<name>A0A2I1PBF4_9MICO</name>
<dbReference type="OrthoDB" id="9778572at2"/>
<dbReference type="PROSITE" id="PS00211">
    <property type="entry name" value="ABC_TRANSPORTER_1"/>
    <property type="match status" value="1"/>
</dbReference>
<comment type="caution">
    <text evidence="5">The sequence shown here is derived from an EMBL/GenBank/DDBJ whole genome shotgun (WGS) entry which is preliminary data.</text>
</comment>
<dbReference type="Proteomes" id="UP000234206">
    <property type="component" value="Unassembled WGS sequence"/>
</dbReference>
<dbReference type="InterPro" id="IPR017911">
    <property type="entry name" value="MacB-like_ATP-bd"/>
</dbReference>
<dbReference type="InterPro" id="IPR027417">
    <property type="entry name" value="P-loop_NTPase"/>
</dbReference>
<dbReference type="GO" id="GO:0005886">
    <property type="term" value="C:plasma membrane"/>
    <property type="evidence" value="ECO:0007669"/>
    <property type="project" value="TreeGrafter"/>
</dbReference>
<dbReference type="PROSITE" id="PS50893">
    <property type="entry name" value="ABC_TRANSPORTER_2"/>
    <property type="match status" value="1"/>
</dbReference>
<dbReference type="SUPFAM" id="SSF52540">
    <property type="entry name" value="P-loop containing nucleoside triphosphate hydrolases"/>
    <property type="match status" value="1"/>
</dbReference>
<dbReference type="InterPro" id="IPR017871">
    <property type="entry name" value="ABC_transporter-like_CS"/>
</dbReference>
<gene>
    <name evidence="5" type="ORF">CYJ76_04690</name>
</gene>
<dbReference type="CDD" id="cd03255">
    <property type="entry name" value="ABC_MJ0796_LolCDE_FtsE"/>
    <property type="match status" value="1"/>
</dbReference>
<keyword evidence="3 5" id="KW-0067">ATP-binding</keyword>
<evidence type="ECO:0000256" key="3">
    <source>
        <dbReference type="ARBA" id="ARBA00022840"/>
    </source>
</evidence>
<evidence type="ECO:0000313" key="6">
    <source>
        <dbReference type="Proteomes" id="UP000234206"/>
    </source>
</evidence>
<protein>
    <submittedName>
        <fullName evidence="5">ABC transporter ATP-binding protein</fullName>
    </submittedName>
</protein>
<dbReference type="GO" id="GO:0016887">
    <property type="term" value="F:ATP hydrolysis activity"/>
    <property type="evidence" value="ECO:0007669"/>
    <property type="project" value="InterPro"/>
</dbReference>
<dbReference type="PANTHER" id="PTHR24220">
    <property type="entry name" value="IMPORT ATP-BINDING PROTEIN"/>
    <property type="match status" value="1"/>
</dbReference>
<dbReference type="SMART" id="SM00382">
    <property type="entry name" value="AAA"/>
    <property type="match status" value="1"/>
</dbReference>
<dbReference type="GO" id="GO:0022857">
    <property type="term" value="F:transmembrane transporter activity"/>
    <property type="evidence" value="ECO:0007669"/>
    <property type="project" value="TreeGrafter"/>
</dbReference>
<dbReference type="EMBL" id="PKIZ01000007">
    <property type="protein sequence ID" value="PKZ41958.1"/>
    <property type="molecule type" value="Genomic_DNA"/>
</dbReference>
<evidence type="ECO:0000256" key="2">
    <source>
        <dbReference type="ARBA" id="ARBA00022741"/>
    </source>
</evidence>